<dbReference type="AlphaFoldDB" id="A0A2R9SZH6"/>
<keyword evidence="3" id="KW-1185">Reference proteome</keyword>
<evidence type="ECO:0000313" key="3">
    <source>
        <dbReference type="Proteomes" id="UP000003094"/>
    </source>
</evidence>
<dbReference type="Proteomes" id="UP000003094">
    <property type="component" value="Unassembled WGS sequence"/>
</dbReference>
<sequence>MPSFIRLLPNSFIRVIFIPGRGEATDNQNPNALTDTRKPSDNEGFPPFSHSVIY</sequence>
<dbReference type="EMBL" id="ADHJ01000013">
    <property type="protein sequence ID" value="EFU42716.1"/>
    <property type="molecule type" value="Genomic_DNA"/>
</dbReference>
<accession>A0A2R9SZH6</accession>
<evidence type="ECO:0000256" key="1">
    <source>
        <dbReference type="SAM" id="MobiDB-lite"/>
    </source>
</evidence>
<feature type="compositionally biased region" description="Polar residues" evidence="1">
    <location>
        <begin position="25"/>
        <end position="34"/>
    </location>
</feature>
<dbReference type="RefSeq" id="WP_006208417.1">
    <property type="nucleotide sequence ID" value="NZ_ADHJ01000013.1"/>
</dbReference>
<comment type="caution">
    <text evidence="2">The sequence shown here is derived from an EMBL/GenBank/DDBJ whole genome shotgun (WGS) entry which is preliminary data.</text>
</comment>
<organism evidence="2 3">
    <name type="scientific">Paenibacillus vortex V453</name>
    <dbReference type="NCBI Taxonomy" id="715225"/>
    <lineage>
        <taxon>Bacteria</taxon>
        <taxon>Bacillati</taxon>
        <taxon>Bacillota</taxon>
        <taxon>Bacilli</taxon>
        <taxon>Bacillales</taxon>
        <taxon>Paenibacillaceae</taxon>
        <taxon>Paenibacillus</taxon>
    </lineage>
</organism>
<protein>
    <submittedName>
        <fullName evidence="2">Uncharacterized protein</fullName>
    </submittedName>
</protein>
<feature type="region of interest" description="Disordered" evidence="1">
    <location>
        <begin position="22"/>
        <end position="54"/>
    </location>
</feature>
<dbReference type="KEGG" id="pvo:PVOR_07685"/>
<name>A0A2R9SZH6_9BACL</name>
<proteinExistence type="predicted"/>
<reference evidence="2 3" key="1">
    <citation type="journal article" date="2010" name="BMC Genomics">
        <title>Genome sequence of the pattern forming Paenibacillus vortex bacterium reveals potential for thriving in complex environments.</title>
        <authorList>
            <person name="Sirota-Madi A."/>
            <person name="Olender T."/>
            <person name="Helman Y."/>
            <person name="Ingham C."/>
            <person name="Brainis I."/>
            <person name="Roth D."/>
            <person name="Hagi E."/>
            <person name="Brodsky L."/>
            <person name="Leshkowitz D."/>
            <person name="Galatenko V."/>
            <person name="Nikolaev V."/>
            <person name="Mugasimangalam R.C."/>
            <person name="Bransburg-Zabary S."/>
            <person name="Gutnick D.L."/>
            <person name="Lancet D."/>
            <person name="Ben-Jacob E."/>
        </authorList>
    </citation>
    <scope>NUCLEOTIDE SEQUENCE [LARGE SCALE GENOMIC DNA]</scope>
    <source>
        <strain evidence="2 3">V453</strain>
    </source>
</reference>
<evidence type="ECO:0000313" key="2">
    <source>
        <dbReference type="EMBL" id="EFU42716.1"/>
    </source>
</evidence>
<gene>
    <name evidence="2" type="ORF">PVOR_07685</name>
</gene>